<dbReference type="Pfam" id="PF01497">
    <property type="entry name" value="Peripla_BP_2"/>
    <property type="match status" value="1"/>
</dbReference>
<evidence type="ECO:0000259" key="6">
    <source>
        <dbReference type="PROSITE" id="PS50983"/>
    </source>
</evidence>
<evidence type="ECO:0000313" key="7">
    <source>
        <dbReference type="EMBL" id="QEM84136.1"/>
    </source>
</evidence>
<keyword evidence="3" id="KW-0813">Transport</keyword>
<reference evidence="7" key="1">
    <citation type="submission" date="2021-02" db="EMBL/GenBank/DDBJ databases">
        <title>Strain Y2R2, a novel species of the genus Halomonas.</title>
        <authorList>
            <person name="Huang H."/>
        </authorList>
    </citation>
    <scope>NUCLEOTIDE SEQUENCE</scope>
    <source>
        <strain evidence="7">Y2R2</strain>
    </source>
</reference>
<keyword evidence="4" id="KW-0406">Ion transport</keyword>
<dbReference type="GO" id="GO:1901678">
    <property type="term" value="P:iron coordination entity transport"/>
    <property type="evidence" value="ECO:0007669"/>
    <property type="project" value="UniProtKB-ARBA"/>
</dbReference>
<dbReference type="Gene3D" id="3.40.50.1980">
    <property type="entry name" value="Nitrogenase molybdenum iron protein domain"/>
    <property type="match status" value="2"/>
</dbReference>
<comment type="similarity">
    <text evidence="2">Belongs to the bacterial solute-binding protein 8 family.</text>
</comment>
<gene>
    <name evidence="7" type="ORF">E4T21_15230</name>
</gene>
<keyword evidence="4" id="KW-0410">Iron transport</keyword>
<dbReference type="PROSITE" id="PS50983">
    <property type="entry name" value="FE_B12_PBP"/>
    <property type="match status" value="1"/>
</dbReference>
<comment type="subcellular location">
    <subcellularLocation>
        <location evidence="1">Cell envelope</location>
    </subcellularLocation>
</comment>
<dbReference type="AlphaFoldDB" id="A0A5C1NLH6"/>
<dbReference type="SUPFAM" id="SSF53807">
    <property type="entry name" value="Helical backbone' metal receptor"/>
    <property type="match status" value="1"/>
</dbReference>
<evidence type="ECO:0000256" key="3">
    <source>
        <dbReference type="ARBA" id="ARBA00022448"/>
    </source>
</evidence>
<evidence type="ECO:0000256" key="1">
    <source>
        <dbReference type="ARBA" id="ARBA00004196"/>
    </source>
</evidence>
<dbReference type="KEGG" id="hbh:E4T21_15230"/>
<dbReference type="InterPro" id="IPR002491">
    <property type="entry name" value="ABC_transptr_periplasmic_BD"/>
</dbReference>
<organism evidence="7 8">
    <name type="scientific">Halomonas binhaiensis</name>
    <dbReference type="NCBI Taxonomy" id="2562282"/>
    <lineage>
        <taxon>Bacteria</taxon>
        <taxon>Pseudomonadati</taxon>
        <taxon>Pseudomonadota</taxon>
        <taxon>Gammaproteobacteria</taxon>
        <taxon>Oceanospirillales</taxon>
        <taxon>Halomonadaceae</taxon>
        <taxon>Halomonas</taxon>
    </lineage>
</organism>
<evidence type="ECO:0000256" key="4">
    <source>
        <dbReference type="ARBA" id="ARBA00022496"/>
    </source>
</evidence>
<dbReference type="CDD" id="cd01146">
    <property type="entry name" value="FhuD"/>
    <property type="match status" value="1"/>
</dbReference>
<keyword evidence="8" id="KW-1185">Reference proteome</keyword>
<keyword evidence="4" id="KW-0408">Iron</keyword>
<proteinExistence type="inferred from homology"/>
<evidence type="ECO:0000256" key="2">
    <source>
        <dbReference type="ARBA" id="ARBA00008814"/>
    </source>
</evidence>
<protein>
    <submittedName>
        <fullName evidence="7">Iron-siderophore ABC transporter substrate-binding protein</fullName>
    </submittedName>
</protein>
<accession>A0A5C1NLH6</accession>
<dbReference type="InterPro" id="IPR051313">
    <property type="entry name" value="Bact_iron-sidero_bind"/>
</dbReference>
<dbReference type="GO" id="GO:0030288">
    <property type="term" value="C:outer membrane-bounded periplasmic space"/>
    <property type="evidence" value="ECO:0007669"/>
    <property type="project" value="TreeGrafter"/>
</dbReference>
<dbReference type="OrthoDB" id="9793175at2"/>
<sequence length="317" mass="33391">MIARRLSVGAGGKTLGLLSASLVALGLSLNVQARTLDTAYGEVEVNDDPERVVTLYEGALDTALVAGVTPLGAVATRGGQSVANYLQDEVPDIHIVGLVSELNIEQIVALQPDLILASSRLPREQYELLSQLAPTVVPNTQGLAPDAWKGEARLFGDALGQRDKVEEAITAVDERAAELQDKVAAAGPTGTHLVRWMPRGPLVMSTRLFSTGLLSAAGFDVSDEGLVKQGRPHSDPLSLEALSQIDGDWLFLATLNEDGEQALATAKESDAFRRLSVVENDRVVPVDGQLWTSASGPMAAQAVLDDIASAIEGASQP</sequence>
<keyword evidence="5" id="KW-0732">Signal</keyword>
<evidence type="ECO:0000313" key="8">
    <source>
        <dbReference type="Proteomes" id="UP000324285"/>
    </source>
</evidence>
<feature type="domain" description="Fe/B12 periplasmic-binding" evidence="6">
    <location>
        <begin position="51"/>
        <end position="315"/>
    </location>
</feature>
<dbReference type="PANTHER" id="PTHR30532">
    <property type="entry name" value="IRON III DICITRATE-BINDING PERIPLASMIC PROTEIN"/>
    <property type="match status" value="1"/>
</dbReference>
<evidence type="ECO:0000256" key="5">
    <source>
        <dbReference type="ARBA" id="ARBA00022729"/>
    </source>
</evidence>
<dbReference type="PANTHER" id="PTHR30532:SF25">
    <property type="entry name" value="IRON(III) DICITRATE-BINDING PERIPLASMIC PROTEIN"/>
    <property type="match status" value="1"/>
</dbReference>
<dbReference type="EMBL" id="CP038437">
    <property type="protein sequence ID" value="QEM84136.1"/>
    <property type="molecule type" value="Genomic_DNA"/>
</dbReference>
<name>A0A5C1NLH6_9GAMM</name>
<dbReference type="Proteomes" id="UP000324285">
    <property type="component" value="Chromosome"/>
</dbReference>